<feature type="domain" description="TMEM205-like" evidence="7">
    <location>
        <begin position="285"/>
        <end position="388"/>
    </location>
</feature>
<dbReference type="OMA" id="VGRCTET"/>
<evidence type="ECO:0000256" key="1">
    <source>
        <dbReference type="ARBA" id="ARBA00004370"/>
    </source>
</evidence>
<feature type="transmembrane region" description="Helical" evidence="5">
    <location>
        <begin position="357"/>
        <end position="376"/>
    </location>
</feature>
<dbReference type="Gene3D" id="1.20.120.20">
    <property type="entry name" value="Apolipoprotein"/>
    <property type="match status" value="1"/>
</dbReference>
<dbReference type="OrthoDB" id="1641132at2759"/>
<evidence type="ECO:0000313" key="8">
    <source>
        <dbReference type="Proteomes" id="UP000790787"/>
    </source>
</evidence>
<dbReference type="KEGG" id="nta:107760879"/>
<keyword evidence="8" id="KW-1185">Reference proteome</keyword>
<dbReference type="GO" id="GO:0016020">
    <property type="term" value="C:membrane"/>
    <property type="evidence" value="ECO:0007669"/>
    <property type="project" value="UniProtKB-SubCell"/>
</dbReference>
<gene>
    <name evidence="9" type="primary">LOC107760879</name>
</gene>
<feature type="transmembrane region" description="Helical" evidence="5">
    <location>
        <begin position="278"/>
        <end position="300"/>
    </location>
</feature>
<protein>
    <submittedName>
        <fullName evidence="9">Uncharacterized protein LOC107760879</fullName>
    </submittedName>
</protein>
<dbReference type="PANTHER" id="PTHR47652">
    <property type="entry name" value="MITOCHONDRIAL IMPORT INNER MEMBRANE TRANSLOCASE SUBUNIT TIM44"/>
    <property type="match status" value="1"/>
</dbReference>
<dbReference type="InterPro" id="IPR025423">
    <property type="entry name" value="TMEM205-like"/>
</dbReference>
<dbReference type="PANTHER" id="PTHR47652:SF7">
    <property type="entry name" value="DUF4149 DOMAIN-CONTAINING PROTEIN"/>
    <property type="match status" value="1"/>
</dbReference>
<dbReference type="Proteomes" id="UP000790787">
    <property type="component" value="Chromosome 8"/>
</dbReference>
<evidence type="ECO:0000256" key="5">
    <source>
        <dbReference type="SAM" id="Phobius"/>
    </source>
</evidence>
<accession>A0A1S3X449</accession>
<dbReference type="AlphaFoldDB" id="A0A1S3X449"/>
<sequence length="490" mass="54367">MMNIFAIFLVLTTLLTAGVFSPILEKKEEVIVKEGHRVVVVEYEPNDGNTKVSISPQETDQKATVGVVSGLKDRISDTAGTVKDKIKEAASFVEGGGKENGGIDKPTARELVCDAFGKCKHRIASALGGTKDTLSGKMHEIEEDAKETVENAYEKVKDTVVGKAHEASEKASEVKEKAKDSVKEIVEEVKEGAKETAEKVRGKAKDVADITETLKGDVKRNASEDLYYIEEKAKAAKDAVKEDAKRLKVEGKSDYQVIRRFFLDASAYIFSTKNFRSLMGMIHFLGFALSYGVCIWVTFISSNILAGAMPKQQFAMVQSKIYPLYFKTMAYGVATAFFGHFMSQRHRYYYANRAETIQGFLFFATICMTLINLFVLEPRASKVMRERIKLEKEEGKGEDIFSVEPSTSGVDALMDPTGIKTGKQATSSEGPAETHRELSEEAVKMKPQVERLSQKLKKLNFVSSFFNALTLVALSYHLVYLSQLVRASSY</sequence>
<keyword evidence="6" id="KW-0732">Signal</keyword>
<feature type="signal peptide" evidence="6">
    <location>
        <begin position="1"/>
        <end position="17"/>
    </location>
</feature>
<evidence type="ECO:0000256" key="4">
    <source>
        <dbReference type="ARBA" id="ARBA00023136"/>
    </source>
</evidence>
<comment type="subcellular location">
    <subcellularLocation>
        <location evidence="1">Membrane</location>
    </subcellularLocation>
</comment>
<dbReference type="Pfam" id="PF13664">
    <property type="entry name" value="DUF4149"/>
    <property type="match status" value="1"/>
</dbReference>
<evidence type="ECO:0000256" key="6">
    <source>
        <dbReference type="SAM" id="SignalP"/>
    </source>
</evidence>
<dbReference type="PaxDb" id="4097-A0A1S3X449"/>
<evidence type="ECO:0000256" key="2">
    <source>
        <dbReference type="ARBA" id="ARBA00022692"/>
    </source>
</evidence>
<evidence type="ECO:0000256" key="3">
    <source>
        <dbReference type="ARBA" id="ARBA00022989"/>
    </source>
</evidence>
<feature type="transmembrane region" description="Helical" evidence="5">
    <location>
        <begin position="321"/>
        <end position="342"/>
    </location>
</feature>
<feature type="transmembrane region" description="Helical" evidence="5">
    <location>
        <begin position="459"/>
        <end position="480"/>
    </location>
</feature>
<reference evidence="9" key="2">
    <citation type="submission" date="2025-08" db="UniProtKB">
        <authorList>
            <consortium name="RefSeq"/>
        </authorList>
    </citation>
    <scope>IDENTIFICATION</scope>
    <source>
        <tissue evidence="9">Leaf</tissue>
    </source>
</reference>
<evidence type="ECO:0000313" key="9">
    <source>
        <dbReference type="RefSeq" id="XP_016434473.1"/>
    </source>
</evidence>
<dbReference type="RefSeq" id="XP_016434473.1">
    <property type="nucleotide sequence ID" value="XM_016578987.1"/>
</dbReference>
<feature type="chain" id="PRO_5010233917" evidence="6">
    <location>
        <begin position="18"/>
        <end position="490"/>
    </location>
</feature>
<organism evidence="8 9">
    <name type="scientific">Nicotiana tabacum</name>
    <name type="common">Common tobacco</name>
    <dbReference type="NCBI Taxonomy" id="4097"/>
    <lineage>
        <taxon>Eukaryota</taxon>
        <taxon>Viridiplantae</taxon>
        <taxon>Streptophyta</taxon>
        <taxon>Embryophyta</taxon>
        <taxon>Tracheophyta</taxon>
        <taxon>Spermatophyta</taxon>
        <taxon>Magnoliopsida</taxon>
        <taxon>eudicotyledons</taxon>
        <taxon>Gunneridae</taxon>
        <taxon>Pentapetalae</taxon>
        <taxon>asterids</taxon>
        <taxon>lamiids</taxon>
        <taxon>Solanales</taxon>
        <taxon>Solanaceae</taxon>
        <taxon>Nicotianoideae</taxon>
        <taxon>Nicotianeae</taxon>
        <taxon>Nicotiana</taxon>
    </lineage>
</organism>
<evidence type="ECO:0000259" key="7">
    <source>
        <dbReference type="Pfam" id="PF13664"/>
    </source>
</evidence>
<dbReference type="SUPFAM" id="SSF58113">
    <property type="entry name" value="Apolipoprotein A-I"/>
    <property type="match status" value="1"/>
</dbReference>
<proteinExistence type="predicted"/>
<keyword evidence="3 5" id="KW-1133">Transmembrane helix</keyword>
<keyword evidence="2 5" id="KW-0812">Transmembrane</keyword>
<name>A0A1S3X449_TOBAC</name>
<dbReference type="GeneID" id="107760879"/>
<dbReference type="RefSeq" id="XP_016434473.1">
    <property type="nucleotide sequence ID" value="XM_016578987.2"/>
</dbReference>
<reference evidence="8" key="1">
    <citation type="journal article" date="2014" name="Nat. Commun.">
        <title>The tobacco genome sequence and its comparison with those of tomato and potato.</title>
        <authorList>
            <person name="Sierro N."/>
            <person name="Battey J.N."/>
            <person name="Ouadi S."/>
            <person name="Bakaher N."/>
            <person name="Bovet L."/>
            <person name="Willig A."/>
            <person name="Goepfert S."/>
            <person name="Peitsch M.C."/>
            <person name="Ivanov N.V."/>
        </authorList>
    </citation>
    <scope>NUCLEOTIDE SEQUENCE [LARGE SCALE GENOMIC DNA]</scope>
</reference>
<keyword evidence="4 5" id="KW-0472">Membrane</keyword>